<evidence type="ECO:0000259" key="9">
    <source>
        <dbReference type="PROSITE" id="PS01124"/>
    </source>
</evidence>
<dbReference type="InterPro" id="IPR009057">
    <property type="entry name" value="Homeodomain-like_sf"/>
</dbReference>
<feature type="domain" description="Response regulatory" evidence="10">
    <location>
        <begin position="3"/>
        <end position="120"/>
    </location>
</feature>
<dbReference type="PROSITE" id="PS50110">
    <property type="entry name" value="RESPONSE_REGULATORY"/>
    <property type="match status" value="1"/>
</dbReference>
<keyword evidence="2" id="KW-0963">Cytoplasm</keyword>
<keyword evidence="7" id="KW-0804">Transcription</keyword>
<dbReference type="Pfam" id="PF00072">
    <property type="entry name" value="Response_reg"/>
    <property type="match status" value="1"/>
</dbReference>
<dbReference type="SMART" id="SM00448">
    <property type="entry name" value="REC"/>
    <property type="match status" value="1"/>
</dbReference>
<dbReference type="PANTHER" id="PTHR42713">
    <property type="entry name" value="HISTIDINE KINASE-RELATED"/>
    <property type="match status" value="1"/>
</dbReference>
<evidence type="ECO:0000256" key="6">
    <source>
        <dbReference type="ARBA" id="ARBA00023125"/>
    </source>
</evidence>
<dbReference type="PANTHER" id="PTHR42713:SF3">
    <property type="entry name" value="TRANSCRIPTIONAL REGULATORY PROTEIN HPTR"/>
    <property type="match status" value="1"/>
</dbReference>
<proteinExistence type="predicted"/>
<evidence type="ECO:0000256" key="8">
    <source>
        <dbReference type="PROSITE-ProRule" id="PRU00169"/>
    </source>
</evidence>
<evidence type="ECO:0000256" key="1">
    <source>
        <dbReference type="ARBA" id="ARBA00004496"/>
    </source>
</evidence>
<dbReference type="InterPro" id="IPR041522">
    <property type="entry name" value="CdaR_GGDEF"/>
</dbReference>
<dbReference type="SUPFAM" id="SSF52172">
    <property type="entry name" value="CheY-like"/>
    <property type="match status" value="1"/>
</dbReference>
<dbReference type="CDD" id="cd17536">
    <property type="entry name" value="REC_YesN-like"/>
    <property type="match status" value="1"/>
</dbReference>
<dbReference type="InterPro" id="IPR001789">
    <property type="entry name" value="Sig_transdc_resp-reg_receiver"/>
</dbReference>
<keyword evidence="4" id="KW-0902">Two-component regulatory system</keyword>
<accession>A0ABW3UCH3</accession>
<evidence type="ECO:0000256" key="4">
    <source>
        <dbReference type="ARBA" id="ARBA00023012"/>
    </source>
</evidence>
<keyword evidence="6" id="KW-0238">DNA-binding</keyword>
<evidence type="ECO:0000259" key="10">
    <source>
        <dbReference type="PROSITE" id="PS50110"/>
    </source>
</evidence>
<dbReference type="Pfam" id="PF12833">
    <property type="entry name" value="HTH_18"/>
    <property type="match status" value="1"/>
</dbReference>
<keyword evidence="5" id="KW-0805">Transcription regulation</keyword>
<feature type="domain" description="HTH araC/xylS-type" evidence="9">
    <location>
        <begin position="411"/>
        <end position="510"/>
    </location>
</feature>
<dbReference type="SMART" id="SM00342">
    <property type="entry name" value="HTH_ARAC"/>
    <property type="match status" value="1"/>
</dbReference>
<keyword evidence="3 8" id="KW-0597">Phosphoprotein</keyword>
<evidence type="ECO:0000313" key="12">
    <source>
        <dbReference type="Proteomes" id="UP001597180"/>
    </source>
</evidence>
<reference evidence="12" key="1">
    <citation type="journal article" date="2019" name="Int. J. Syst. Evol. Microbiol.">
        <title>The Global Catalogue of Microorganisms (GCM) 10K type strain sequencing project: providing services to taxonomists for standard genome sequencing and annotation.</title>
        <authorList>
            <consortium name="The Broad Institute Genomics Platform"/>
            <consortium name="The Broad Institute Genome Sequencing Center for Infectious Disease"/>
            <person name="Wu L."/>
            <person name="Ma J."/>
        </authorList>
    </citation>
    <scope>NUCLEOTIDE SEQUENCE [LARGE SCALE GENOMIC DNA]</scope>
    <source>
        <strain evidence="12">CCUG 53270</strain>
    </source>
</reference>
<protein>
    <submittedName>
        <fullName evidence="11">Response regulator</fullName>
    </submittedName>
</protein>
<feature type="modified residue" description="4-aspartylphosphate" evidence="8">
    <location>
        <position position="55"/>
    </location>
</feature>
<evidence type="ECO:0000256" key="2">
    <source>
        <dbReference type="ARBA" id="ARBA00022490"/>
    </source>
</evidence>
<comment type="caution">
    <text evidence="11">The sequence shown here is derived from an EMBL/GenBank/DDBJ whole genome shotgun (WGS) entry which is preliminary data.</text>
</comment>
<dbReference type="SUPFAM" id="SSF46689">
    <property type="entry name" value="Homeodomain-like"/>
    <property type="match status" value="2"/>
</dbReference>
<dbReference type="Gene3D" id="3.40.50.2300">
    <property type="match status" value="1"/>
</dbReference>
<dbReference type="Pfam" id="PF17853">
    <property type="entry name" value="GGDEF_2"/>
    <property type="match status" value="1"/>
</dbReference>
<dbReference type="EMBL" id="JBHTLU010000004">
    <property type="protein sequence ID" value="MFD1218633.1"/>
    <property type="molecule type" value="Genomic_DNA"/>
</dbReference>
<dbReference type="InterPro" id="IPR011006">
    <property type="entry name" value="CheY-like_superfamily"/>
</dbReference>
<dbReference type="PROSITE" id="PS01124">
    <property type="entry name" value="HTH_ARAC_FAMILY_2"/>
    <property type="match status" value="1"/>
</dbReference>
<comment type="subcellular location">
    <subcellularLocation>
        <location evidence="1">Cytoplasm</location>
    </subcellularLocation>
</comment>
<name>A0ABW3UCH3_9BACL</name>
<sequence length="511" mass="57481">MKKVLLVDDEILVREGICNRIQWEKEGFIYCGDASDGEMALPLIENLAPDILLTDIKMPFMDGLQLSRIVKEKMPAVKIIILSGHDEFHYAREALRIGVEEYCLKPINAKELLQVLHGVAAKIDMEREEQKNKELLQMRASINQETVREQLLIDLCSGAIPTADAIHAAEALGIGLIARHYLVVLAELTDEGETHSLFKQLLSDMSGHLHVKRSKKEHVWIIKGEETVGVENTAHGLIRKLKQIEEGLGCILYYGKGTVKGRVQEIAASFSEAEQNKCYHYFLRNRPIVSVDKGGLAGYDRHQVTNFLKMGDASRIESFVCGYIHSIDKQTGAESKFYWHYLILDMIASVMAVIHESNGDVQAFLSEMAPVEETLLMSNTLEEVRACATTVLMLAFQHRERITDKYGELLAKAKDYIDKNFDNPDLSLQAVAAYVNVSPSHFSGIFSQGTGQTFIDYLIKTRIKRAMELLKTTSAKSYEIAAMVGYNDPHYFNTVFKKITGVTTKVFRNQA</sequence>
<dbReference type="Gene3D" id="1.10.10.60">
    <property type="entry name" value="Homeodomain-like"/>
    <property type="match status" value="2"/>
</dbReference>
<dbReference type="InterPro" id="IPR018060">
    <property type="entry name" value="HTH_AraC"/>
</dbReference>
<evidence type="ECO:0000256" key="7">
    <source>
        <dbReference type="ARBA" id="ARBA00023163"/>
    </source>
</evidence>
<dbReference type="InterPro" id="IPR051552">
    <property type="entry name" value="HptR"/>
</dbReference>
<evidence type="ECO:0000256" key="3">
    <source>
        <dbReference type="ARBA" id="ARBA00022553"/>
    </source>
</evidence>
<dbReference type="RefSeq" id="WP_345586752.1">
    <property type="nucleotide sequence ID" value="NZ_BAABJG010000005.1"/>
</dbReference>
<evidence type="ECO:0000256" key="5">
    <source>
        <dbReference type="ARBA" id="ARBA00023015"/>
    </source>
</evidence>
<gene>
    <name evidence="11" type="ORF">ACFQ4B_00750</name>
</gene>
<dbReference type="Proteomes" id="UP001597180">
    <property type="component" value="Unassembled WGS sequence"/>
</dbReference>
<organism evidence="11 12">
    <name type="scientific">Paenibacillus vulneris</name>
    <dbReference type="NCBI Taxonomy" id="1133364"/>
    <lineage>
        <taxon>Bacteria</taxon>
        <taxon>Bacillati</taxon>
        <taxon>Bacillota</taxon>
        <taxon>Bacilli</taxon>
        <taxon>Bacillales</taxon>
        <taxon>Paenibacillaceae</taxon>
        <taxon>Paenibacillus</taxon>
    </lineage>
</organism>
<keyword evidence="12" id="KW-1185">Reference proteome</keyword>
<evidence type="ECO:0000313" key="11">
    <source>
        <dbReference type="EMBL" id="MFD1218633.1"/>
    </source>
</evidence>